<reference evidence="3 4" key="1">
    <citation type="submission" date="2020-04" db="EMBL/GenBank/DDBJ databases">
        <title>Perkinsus chesapeaki whole genome sequence.</title>
        <authorList>
            <person name="Bogema D.R."/>
        </authorList>
    </citation>
    <scope>NUCLEOTIDE SEQUENCE [LARGE SCALE GENOMIC DNA]</scope>
    <source>
        <strain evidence="3">ATCC PRA-425</strain>
    </source>
</reference>
<organism evidence="3 4">
    <name type="scientific">Perkinsus chesapeaki</name>
    <name type="common">Clam parasite</name>
    <name type="synonym">Perkinsus andrewsi</name>
    <dbReference type="NCBI Taxonomy" id="330153"/>
    <lineage>
        <taxon>Eukaryota</taxon>
        <taxon>Sar</taxon>
        <taxon>Alveolata</taxon>
        <taxon>Perkinsozoa</taxon>
        <taxon>Perkinsea</taxon>
        <taxon>Perkinsida</taxon>
        <taxon>Perkinsidae</taxon>
        <taxon>Perkinsus</taxon>
    </lineage>
</organism>
<keyword evidence="1" id="KW-0175">Coiled coil</keyword>
<protein>
    <submittedName>
        <fullName evidence="3">Uncharacterized protein</fullName>
    </submittedName>
</protein>
<evidence type="ECO:0000313" key="3">
    <source>
        <dbReference type="EMBL" id="KAF4650057.1"/>
    </source>
</evidence>
<keyword evidence="4" id="KW-1185">Reference proteome</keyword>
<name>A0A7J6KSH3_PERCH</name>
<comment type="caution">
    <text evidence="3">The sequence shown here is derived from an EMBL/GenBank/DDBJ whole genome shotgun (WGS) entry which is preliminary data.</text>
</comment>
<dbReference type="AlphaFoldDB" id="A0A7J6KSH3"/>
<feature type="non-terminal residue" evidence="3">
    <location>
        <position position="412"/>
    </location>
</feature>
<feature type="coiled-coil region" evidence="1">
    <location>
        <begin position="278"/>
        <end position="305"/>
    </location>
</feature>
<feature type="coiled-coil region" evidence="1">
    <location>
        <begin position="21"/>
        <end position="49"/>
    </location>
</feature>
<dbReference type="EMBL" id="JAAPAO010001355">
    <property type="protein sequence ID" value="KAF4650057.1"/>
    <property type="molecule type" value="Genomic_DNA"/>
</dbReference>
<gene>
    <name evidence="3" type="ORF">FOL47_001476</name>
</gene>
<evidence type="ECO:0000256" key="2">
    <source>
        <dbReference type="SAM" id="MobiDB-lite"/>
    </source>
</evidence>
<feature type="compositionally biased region" description="Polar residues" evidence="2">
    <location>
        <begin position="258"/>
        <end position="269"/>
    </location>
</feature>
<proteinExistence type="predicted"/>
<dbReference type="OrthoDB" id="480535at2759"/>
<sequence length="412" mass="46356">PTAGTRAMLGKDKGLWERMSKQEAEARAAKLQRLKEEAAEKERQEIEATKFRAPPVCKARGASANTSVVSVSSAATGGGQNSVSVNEVVERMSKNAVVSRRARLEQLSQQYSAEEKARIEATRFKKPIKNKAAGEVNIRKTTDRLYAEGEKRRAKLEQMQEEAELKEIAKCQGFRPKTTHDGNVFQPPPRIKKAVEGADKDKTDSTNRKSFGHQRLYAESKARKERIEKLALAIKAEEDKECTHQPNLRKSLGRYKPSSVTNASLSGMKSPTGGMSVHENLYRERATREERIRKMREEKEALEVSSLASSRVTPKTPTRRDIHTTLHDEVYRKKAESEAREVEKEEIVQNFLDSTRRTSARPGLHNRLFEESKLRHEALMKKVKAKEEEEGAAVMKKTGWQGAACEICGAVD</sequence>
<evidence type="ECO:0000256" key="1">
    <source>
        <dbReference type="SAM" id="Coils"/>
    </source>
</evidence>
<feature type="region of interest" description="Disordered" evidence="2">
    <location>
        <begin position="243"/>
        <end position="276"/>
    </location>
</feature>
<dbReference type="Proteomes" id="UP000591131">
    <property type="component" value="Unassembled WGS sequence"/>
</dbReference>
<accession>A0A7J6KSH3</accession>
<evidence type="ECO:0000313" key="4">
    <source>
        <dbReference type="Proteomes" id="UP000591131"/>
    </source>
</evidence>
<feature type="non-terminal residue" evidence="3">
    <location>
        <position position="1"/>
    </location>
</feature>